<evidence type="ECO:0000313" key="8">
    <source>
        <dbReference type="Proteomes" id="UP000051008"/>
    </source>
</evidence>
<dbReference type="Proteomes" id="UP000051008">
    <property type="component" value="Unassembled WGS sequence"/>
</dbReference>
<dbReference type="GO" id="GO:0006308">
    <property type="term" value="P:DNA catabolic process"/>
    <property type="evidence" value="ECO:0007669"/>
    <property type="project" value="UniProtKB-UniRule"/>
</dbReference>
<dbReference type="SUPFAM" id="SSF116842">
    <property type="entry name" value="XseB-like"/>
    <property type="match status" value="1"/>
</dbReference>
<dbReference type="PATRIC" id="fig|1423718.3.peg.119"/>
<sequence length="76" mass="8659">MTEKQATFEENLARLDQIVNQLEQGNVPLEDALEQFKEGMKLSKTLEASLTKAEQTLTKVINDEGEEVNFERDSDE</sequence>
<dbReference type="Pfam" id="PF02609">
    <property type="entry name" value="Exonuc_VII_S"/>
    <property type="match status" value="1"/>
</dbReference>
<evidence type="ECO:0000256" key="4">
    <source>
        <dbReference type="ARBA" id="ARBA00022801"/>
    </source>
</evidence>
<keyword evidence="4 6" id="KW-0378">Hydrolase</keyword>
<dbReference type="OrthoDB" id="9798666at2"/>
<reference evidence="7 8" key="1">
    <citation type="journal article" date="2015" name="Genome Announc.">
        <title>Expanding the biotechnology potential of lactobacilli through comparative genomics of 213 strains and associated genera.</title>
        <authorList>
            <person name="Sun Z."/>
            <person name="Harris H.M."/>
            <person name="McCann A."/>
            <person name="Guo C."/>
            <person name="Argimon S."/>
            <person name="Zhang W."/>
            <person name="Yang X."/>
            <person name="Jeffery I.B."/>
            <person name="Cooney J.C."/>
            <person name="Kagawa T.F."/>
            <person name="Liu W."/>
            <person name="Song Y."/>
            <person name="Salvetti E."/>
            <person name="Wrobel A."/>
            <person name="Rasinkangas P."/>
            <person name="Parkhill J."/>
            <person name="Rea M.C."/>
            <person name="O'Sullivan O."/>
            <person name="Ritari J."/>
            <person name="Douillard F.P."/>
            <person name="Paul Ross R."/>
            <person name="Yang R."/>
            <person name="Briner A.E."/>
            <person name="Felis G.E."/>
            <person name="de Vos W.M."/>
            <person name="Barrangou R."/>
            <person name="Klaenhammer T.R."/>
            <person name="Caufield P.W."/>
            <person name="Cui Y."/>
            <person name="Zhang H."/>
            <person name="O'Toole P.W."/>
        </authorList>
    </citation>
    <scope>NUCLEOTIDE SEQUENCE [LARGE SCALE GENOMIC DNA]</scope>
    <source>
        <strain evidence="7 8">DSM 20509</strain>
    </source>
</reference>
<comment type="subunit">
    <text evidence="6">Heterooligomer composed of large and small subunits.</text>
</comment>
<dbReference type="GO" id="GO:0005829">
    <property type="term" value="C:cytosol"/>
    <property type="evidence" value="ECO:0007669"/>
    <property type="project" value="TreeGrafter"/>
</dbReference>
<dbReference type="PIRSF" id="PIRSF006488">
    <property type="entry name" value="Exonuc_VII_S"/>
    <property type="match status" value="1"/>
</dbReference>
<dbReference type="InterPro" id="IPR037004">
    <property type="entry name" value="Exonuc_VII_ssu_sf"/>
</dbReference>
<keyword evidence="3 6" id="KW-0540">Nuclease</keyword>
<dbReference type="NCBIfam" id="NF002138">
    <property type="entry name" value="PRK00977.1-2"/>
    <property type="match status" value="1"/>
</dbReference>
<comment type="caution">
    <text evidence="7">The sequence shown here is derived from an EMBL/GenBank/DDBJ whole genome shotgun (WGS) entry which is preliminary data.</text>
</comment>
<accession>A0A0R2AAP0</accession>
<dbReference type="AlphaFoldDB" id="A0A0R2AAP0"/>
<dbReference type="HAMAP" id="MF_00337">
    <property type="entry name" value="Exonuc_7_S"/>
    <property type="match status" value="1"/>
</dbReference>
<comment type="function">
    <text evidence="6">Bidirectionally degrades single-stranded DNA into large acid-insoluble oligonucleotides, which are then degraded further into small acid-soluble oligonucleotides.</text>
</comment>
<dbReference type="GO" id="GO:0008855">
    <property type="term" value="F:exodeoxyribonuclease VII activity"/>
    <property type="evidence" value="ECO:0007669"/>
    <property type="project" value="UniProtKB-UniRule"/>
</dbReference>
<dbReference type="InterPro" id="IPR003761">
    <property type="entry name" value="Exonuc_VII_S"/>
</dbReference>
<dbReference type="GeneID" id="75137524"/>
<evidence type="ECO:0000256" key="1">
    <source>
        <dbReference type="ARBA" id="ARBA00009998"/>
    </source>
</evidence>
<dbReference type="EMBL" id="AYYP01000047">
    <property type="protein sequence ID" value="KRM63903.1"/>
    <property type="molecule type" value="Genomic_DNA"/>
</dbReference>
<keyword evidence="2 6" id="KW-0963">Cytoplasm</keyword>
<dbReference type="NCBIfam" id="TIGR01280">
    <property type="entry name" value="xseB"/>
    <property type="match status" value="1"/>
</dbReference>
<comment type="similarity">
    <text evidence="1 6">Belongs to the XseB family.</text>
</comment>
<evidence type="ECO:0000313" key="7">
    <source>
        <dbReference type="EMBL" id="KRM63903.1"/>
    </source>
</evidence>
<comment type="catalytic activity">
    <reaction evidence="6">
        <text>Exonucleolytic cleavage in either 5'- to 3'- or 3'- to 5'-direction to yield nucleoside 5'-phosphates.</text>
        <dbReference type="EC" id="3.1.11.6"/>
    </reaction>
</comment>
<dbReference type="PANTHER" id="PTHR34137">
    <property type="entry name" value="EXODEOXYRIBONUCLEASE 7 SMALL SUBUNIT"/>
    <property type="match status" value="1"/>
</dbReference>
<protein>
    <recommendedName>
        <fullName evidence="6">Exodeoxyribonuclease 7 small subunit</fullName>
        <ecNumber evidence="6">3.1.11.6</ecNumber>
    </recommendedName>
    <alternativeName>
        <fullName evidence="6">Exodeoxyribonuclease VII small subunit</fullName>
        <shortName evidence="6">Exonuclease VII small subunit</shortName>
    </alternativeName>
</protein>
<comment type="subcellular location">
    <subcellularLocation>
        <location evidence="6">Cytoplasm</location>
    </subcellularLocation>
</comment>
<gene>
    <name evidence="6" type="primary">xseB</name>
    <name evidence="7" type="ORF">FC14_GL000116</name>
</gene>
<organism evidence="7 8">
    <name type="scientific">Ligilactobacillus agilis DSM 20509</name>
    <dbReference type="NCBI Taxonomy" id="1423718"/>
    <lineage>
        <taxon>Bacteria</taxon>
        <taxon>Bacillati</taxon>
        <taxon>Bacillota</taxon>
        <taxon>Bacilli</taxon>
        <taxon>Lactobacillales</taxon>
        <taxon>Lactobacillaceae</taxon>
        <taxon>Ligilactobacillus</taxon>
    </lineage>
</organism>
<dbReference type="Gene3D" id="1.10.287.1040">
    <property type="entry name" value="Exonuclease VII, small subunit"/>
    <property type="match status" value="1"/>
</dbReference>
<dbReference type="GO" id="GO:0009318">
    <property type="term" value="C:exodeoxyribonuclease VII complex"/>
    <property type="evidence" value="ECO:0007669"/>
    <property type="project" value="UniProtKB-UniRule"/>
</dbReference>
<proteinExistence type="inferred from homology"/>
<dbReference type="EC" id="3.1.11.6" evidence="6"/>
<evidence type="ECO:0000256" key="2">
    <source>
        <dbReference type="ARBA" id="ARBA00022490"/>
    </source>
</evidence>
<dbReference type="PANTHER" id="PTHR34137:SF1">
    <property type="entry name" value="EXODEOXYRIBONUCLEASE 7 SMALL SUBUNIT"/>
    <property type="match status" value="1"/>
</dbReference>
<keyword evidence="8" id="KW-1185">Reference proteome</keyword>
<dbReference type="RefSeq" id="WP_056976870.1">
    <property type="nucleotide sequence ID" value="NZ_AYYP01000047.1"/>
</dbReference>
<keyword evidence="5 6" id="KW-0269">Exonuclease</keyword>
<evidence type="ECO:0000256" key="6">
    <source>
        <dbReference type="HAMAP-Rule" id="MF_00337"/>
    </source>
</evidence>
<evidence type="ECO:0000256" key="3">
    <source>
        <dbReference type="ARBA" id="ARBA00022722"/>
    </source>
</evidence>
<name>A0A0R2AAP0_9LACO</name>
<evidence type="ECO:0000256" key="5">
    <source>
        <dbReference type="ARBA" id="ARBA00022839"/>
    </source>
</evidence>